<dbReference type="InterPro" id="IPR055357">
    <property type="entry name" value="LRR_At1g61320_AtMIF1"/>
</dbReference>
<dbReference type="PANTHER" id="PTHR34145:SF28">
    <property type="entry name" value="F-BOX DOMAIN-CONTAINING PROTEIN"/>
    <property type="match status" value="1"/>
</dbReference>
<dbReference type="CDD" id="cd22160">
    <property type="entry name" value="F-box_AtFBL13-like"/>
    <property type="match status" value="1"/>
</dbReference>
<dbReference type="SMART" id="SM00256">
    <property type="entry name" value="FBOX"/>
    <property type="match status" value="1"/>
</dbReference>
<dbReference type="InterPro" id="IPR001810">
    <property type="entry name" value="F-box_dom"/>
</dbReference>
<dbReference type="InterPro" id="IPR006566">
    <property type="entry name" value="FBD"/>
</dbReference>
<dbReference type="InterPro" id="IPR053772">
    <property type="entry name" value="At1g61320/At1g61330-like"/>
</dbReference>
<evidence type="ECO:0000313" key="2">
    <source>
        <dbReference type="EMBL" id="KAG9440210.1"/>
    </source>
</evidence>
<dbReference type="EMBL" id="JAINDJ010000008">
    <property type="protein sequence ID" value="KAG9440210.1"/>
    <property type="molecule type" value="Genomic_DNA"/>
</dbReference>
<dbReference type="Pfam" id="PF23622">
    <property type="entry name" value="LRR_At1g61320_AtMIF1"/>
    <property type="match status" value="1"/>
</dbReference>
<dbReference type="InterPro" id="IPR032675">
    <property type="entry name" value="LRR_dom_sf"/>
</dbReference>
<comment type="caution">
    <text evidence="2">The sequence shown here is derived from an EMBL/GenBank/DDBJ whole genome shotgun (WGS) entry which is preliminary data.</text>
</comment>
<proteinExistence type="predicted"/>
<dbReference type="Pfam" id="PF00646">
    <property type="entry name" value="F-box"/>
    <property type="match status" value="1"/>
</dbReference>
<dbReference type="AlphaFoldDB" id="A0AAV7DU83"/>
<dbReference type="Gene3D" id="3.80.10.10">
    <property type="entry name" value="Ribonuclease Inhibitor"/>
    <property type="match status" value="1"/>
</dbReference>
<reference evidence="2 3" key="1">
    <citation type="submission" date="2021-07" db="EMBL/GenBank/DDBJ databases">
        <title>The Aristolochia fimbriata genome: insights into angiosperm evolution, floral development and chemical biosynthesis.</title>
        <authorList>
            <person name="Jiao Y."/>
        </authorList>
    </citation>
    <scope>NUCLEOTIDE SEQUENCE [LARGE SCALE GENOMIC DNA]</scope>
    <source>
        <strain evidence="2">IBCAS-2021</strain>
        <tissue evidence="2">Leaf</tissue>
    </source>
</reference>
<evidence type="ECO:0000313" key="3">
    <source>
        <dbReference type="Proteomes" id="UP000825729"/>
    </source>
</evidence>
<gene>
    <name evidence="2" type="ORF">H6P81_020375</name>
</gene>
<accession>A0AAV7DU83</accession>
<dbReference type="PROSITE" id="PS50181">
    <property type="entry name" value="FBOX"/>
    <property type="match status" value="1"/>
</dbReference>
<sequence length="456" mass="52900">MARRGKQPMHVAITDNFKKLPNDVIQHILSFLPLKNAAQTSILSKRWRHLWKELLKHANILEFGQGLASTLTREEYADYLDYILLNHKADKIDTFRIFFYPGLAYTEVARKWIEIVTSKEVEEIDLNFRGNPRRDKDQGLVASRTLKFLPDCFYSCSSITSLRLTSSAFLPPSNFQGFTNLRCLYLCGVNISGETITKIIDNSLVLISLEINACGPLNETRIESNLLKRVTLDCCWYAMDTTLYAPYIDYLNFVGRLSDMPELEDVESLREAIIHVMDELGPIGGENLFKFLKELRHVRKLDLILKCYPRHLLRRAPNITFRNLRELELHCFISQDDSEDIRLFFTGCRFPRMEKFTIRLPSGNLTWVSGVQTTFIHEESQAFLQFNFRRLRQIKIINFMGREHEMQVLELLLERSPILEILVLEFEVADALTEAITNRLWSMPRASPAAKIVLIS</sequence>
<dbReference type="SUPFAM" id="SSF52047">
    <property type="entry name" value="RNI-like"/>
    <property type="match status" value="1"/>
</dbReference>
<dbReference type="Proteomes" id="UP000825729">
    <property type="component" value="Unassembled WGS sequence"/>
</dbReference>
<feature type="domain" description="F-box" evidence="1">
    <location>
        <begin position="14"/>
        <end position="58"/>
    </location>
</feature>
<evidence type="ECO:0000259" key="1">
    <source>
        <dbReference type="PROSITE" id="PS50181"/>
    </source>
</evidence>
<dbReference type="Gene3D" id="1.20.1280.50">
    <property type="match status" value="1"/>
</dbReference>
<keyword evidence="3" id="KW-1185">Reference proteome</keyword>
<name>A0AAV7DU83_ARIFI</name>
<organism evidence="2 3">
    <name type="scientific">Aristolochia fimbriata</name>
    <name type="common">White veined hardy Dutchman's pipe vine</name>
    <dbReference type="NCBI Taxonomy" id="158543"/>
    <lineage>
        <taxon>Eukaryota</taxon>
        <taxon>Viridiplantae</taxon>
        <taxon>Streptophyta</taxon>
        <taxon>Embryophyta</taxon>
        <taxon>Tracheophyta</taxon>
        <taxon>Spermatophyta</taxon>
        <taxon>Magnoliopsida</taxon>
        <taxon>Magnoliidae</taxon>
        <taxon>Piperales</taxon>
        <taxon>Aristolochiaceae</taxon>
        <taxon>Aristolochia</taxon>
    </lineage>
</organism>
<dbReference type="InterPro" id="IPR036047">
    <property type="entry name" value="F-box-like_dom_sf"/>
</dbReference>
<protein>
    <recommendedName>
        <fullName evidence="1">F-box domain-containing protein</fullName>
    </recommendedName>
</protein>
<dbReference type="SMART" id="SM00579">
    <property type="entry name" value="FBD"/>
    <property type="match status" value="1"/>
</dbReference>
<dbReference type="InterPro" id="IPR053781">
    <property type="entry name" value="F-box_AtFBL13-like"/>
</dbReference>
<dbReference type="SUPFAM" id="SSF81383">
    <property type="entry name" value="F-box domain"/>
    <property type="match status" value="1"/>
</dbReference>
<dbReference type="PANTHER" id="PTHR34145">
    <property type="entry name" value="OS02G0105600 PROTEIN"/>
    <property type="match status" value="1"/>
</dbReference>